<dbReference type="PANTHER" id="PTHR35147:SF2">
    <property type="entry name" value="CHEMORECEPTOR GLUTAMINE DEAMIDASE CHED-RELATED"/>
    <property type="match status" value="1"/>
</dbReference>
<dbReference type="InterPro" id="IPR011324">
    <property type="entry name" value="Cytotoxic_necrot_fac-like_cat"/>
</dbReference>
<gene>
    <name evidence="3" type="primary">cheD</name>
    <name evidence="4" type="ordered locus">Marme_1104</name>
</gene>
<dbReference type="RefSeq" id="WP_013660284.1">
    <property type="nucleotide sequence ID" value="NC_015276.1"/>
</dbReference>
<protein>
    <recommendedName>
        <fullName evidence="3">Probable chemoreceptor glutamine deamidase CheD</fullName>
        <ecNumber evidence="3">3.5.1.44</ecNumber>
    </recommendedName>
</protein>
<dbReference type="InterPro" id="IPR038592">
    <property type="entry name" value="CheD-like_sf"/>
</dbReference>
<reference evidence="4 5" key="1">
    <citation type="journal article" date="2012" name="Stand. Genomic Sci.">
        <title>Complete genome sequence of the melanogenic marine bacterium Marinomonas mediterranea type strain (MMB-1(T)).</title>
        <authorList>
            <person name="Lucas-Elio P."/>
            <person name="Goodwin L."/>
            <person name="Woyke T."/>
            <person name="Pitluck S."/>
            <person name="Nolan M."/>
            <person name="Kyrpides N.C."/>
            <person name="Detter J.C."/>
            <person name="Copeland A."/>
            <person name="Teshima H."/>
            <person name="Bruce D."/>
            <person name="Detter C."/>
            <person name="Tapia R."/>
            <person name="Han S."/>
            <person name="Land M.L."/>
            <person name="Ivanova N."/>
            <person name="Mikhailova N."/>
            <person name="Johnston A.W."/>
            <person name="Sanchez-Amat A."/>
        </authorList>
    </citation>
    <scope>NUCLEOTIDE SEQUENCE [LARGE SCALE GENOMIC DNA]</scope>
    <source>
        <strain evidence="5">ATCC 700492 / JCM 21426 / NBRC 103028 / MMB-1</strain>
    </source>
</reference>
<comment type="function">
    <text evidence="3">Probably deamidates glutamine residues to glutamate on methyl-accepting chemotaxis receptors (MCPs), playing an important role in chemotaxis.</text>
</comment>
<evidence type="ECO:0000313" key="5">
    <source>
        <dbReference type="Proteomes" id="UP000001062"/>
    </source>
</evidence>
<dbReference type="NCBIfam" id="NF010013">
    <property type="entry name" value="PRK13487.1"/>
    <property type="match status" value="1"/>
</dbReference>
<proteinExistence type="inferred from homology"/>
<dbReference type="EC" id="3.5.1.44" evidence="3"/>
<sequence length="203" mass="22651">MQSGSEVDHFATHRFFDSRFNMETVKVLPGEFYASGNDEMVTTLLGSCVAVCLYDEEAHVGGMNHFLLPEQEQTSEFLLSTSARYGVHSMELLINHLIKIGGRRNHLSAKVFGGASVLSSNISNVGENNVRFTKCYLNNEGIPVTGLDVYEDCPRRVNFFPATGRVLMKRLKPRKDNKLVEQELGYKRSISSDSGFSGDVDLF</sequence>
<dbReference type="HOGENOM" id="CLU_087854_0_0_6"/>
<dbReference type="PANTHER" id="PTHR35147">
    <property type="entry name" value="CHEMORECEPTOR GLUTAMINE DEAMIDASE CHED-RELATED"/>
    <property type="match status" value="1"/>
</dbReference>
<evidence type="ECO:0000256" key="2">
    <source>
        <dbReference type="ARBA" id="ARBA00022801"/>
    </source>
</evidence>
<dbReference type="GO" id="GO:0006935">
    <property type="term" value="P:chemotaxis"/>
    <property type="evidence" value="ECO:0007669"/>
    <property type="project" value="UniProtKB-UniRule"/>
</dbReference>
<evidence type="ECO:0000256" key="3">
    <source>
        <dbReference type="HAMAP-Rule" id="MF_01440"/>
    </source>
</evidence>
<dbReference type="OrthoDB" id="9807202at2"/>
<dbReference type="PATRIC" id="fig|717774.3.peg.1145"/>
<dbReference type="AlphaFoldDB" id="F2JTV8"/>
<dbReference type="eggNOG" id="COG1871">
    <property type="taxonomic scope" value="Bacteria"/>
</dbReference>
<dbReference type="SUPFAM" id="SSF64438">
    <property type="entry name" value="CNF1/YfiH-like putative cysteine hydrolases"/>
    <property type="match status" value="1"/>
</dbReference>
<dbReference type="InterPro" id="IPR005659">
    <property type="entry name" value="Chemorcpt_Glu_NH3ase_CheD"/>
</dbReference>
<keyword evidence="1 3" id="KW-0145">Chemotaxis</keyword>
<organism evidence="4 5">
    <name type="scientific">Marinomonas mediterranea (strain ATCC 700492 / JCM 21426 / NBRC 103028 / MMB-1)</name>
    <dbReference type="NCBI Taxonomy" id="717774"/>
    <lineage>
        <taxon>Bacteria</taxon>
        <taxon>Pseudomonadati</taxon>
        <taxon>Pseudomonadota</taxon>
        <taxon>Gammaproteobacteria</taxon>
        <taxon>Oceanospirillales</taxon>
        <taxon>Oceanospirillaceae</taxon>
        <taxon>Marinomonas</taxon>
    </lineage>
</organism>
<dbReference type="Pfam" id="PF03975">
    <property type="entry name" value="CheD"/>
    <property type="match status" value="1"/>
</dbReference>
<evidence type="ECO:0000256" key="1">
    <source>
        <dbReference type="ARBA" id="ARBA00022500"/>
    </source>
</evidence>
<dbReference type="KEGG" id="mme:Marme_1104"/>
<dbReference type="HAMAP" id="MF_01440">
    <property type="entry name" value="CheD"/>
    <property type="match status" value="1"/>
</dbReference>
<dbReference type="Proteomes" id="UP000001062">
    <property type="component" value="Chromosome"/>
</dbReference>
<dbReference type="STRING" id="717774.Marme_1104"/>
<keyword evidence="5" id="KW-1185">Reference proteome</keyword>
<comment type="catalytic activity">
    <reaction evidence="3">
        <text>L-glutaminyl-[protein] + H2O = L-glutamyl-[protein] + NH4(+)</text>
        <dbReference type="Rhea" id="RHEA:16441"/>
        <dbReference type="Rhea" id="RHEA-COMP:10207"/>
        <dbReference type="Rhea" id="RHEA-COMP:10208"/>
        <dbReference type="ChEBI" id="CHEBI:15377"/>
        <dbReference type="ChEBI" id="CHEBI:28938"/>
        <dbReference type="ChEBI" id="CHEBI:29973"/>
        <dbReference type="ChEBI" id="CHEBI:30011"/>
        <dbReference type="EC" id="3.5.1.44"/>
    </reaction>
</comment>
<dbReference type="GO" id="GO:0050568">
    <property type="term" value="F:protein-glutamine glutaminase activity"/>
    <property type="evidence" value="ECO:0007669"/>
    <property type="project" value="UniProtKB-UniRule"/>
</dbReference>
<keyword evidence="2 3" id="KW-0378">Hydrolase</keyword>
<dbReference type="Gene3D" id="3.30.1330.200">
    <property type="match status" value="1"/>
</dbReference>
<name>F2JTV8_MARM1</name>
<evidence type="ECO:0000313" key="4">
    <source>
        <dbReference type="EMBL" id="ADZ90379.1"/>
    </source>
</evidence>
<dbReference type="EMBL" id="CP002583">
    <property type="protein sequence ID" value="ADZ90379.1"/>
    <property type="molecule type" value="Genomic_DNA"/>
</dbReference>
<dbReference type="CDD" id="cd16352">
    <property type="entry name" value="CheD"/>
    <property type="match status" value="1"/>
</dbReference>
<accession>F2JTV8</accession>
<comment type="similarity">
    <text evidence="3">Belongs to the CheD family.</text>
</comment>